<evidence type="ECO:0000259" key="3">
    <source>
        <dbReference type="PROSITE" id="PS51371"/>
    </source>
</evidence>
<dbReference type="PROSITE" id="PS51371">
    <property type="entry name" value="CBS"/>
    <property type="match status" value="2"/>
</dbReference>
<dbReference type="Gene3D" id="3.10.580.10">
    <property type="entry name" value="CBS-domain"/>
    <property type="match status" value="1"/>
</dbReference>
<keyword evidence="5" id="KW-1185">Reference proteome</keyword>
<dbReference type="InterPro" id="IPR051257">
    <property type="entry name" value="Diverse_CBS-Domain"/>
</dbReference>
<feature type="domain" description="CBS" evidence="3">
    <location>
        <begin position="84"/>
        <end position="139"/>
    </location>
</feature>
<sequence length="139" mass="15257">MSQNVADLMTPNPFSVNIKSTLHDAHNLMKEKNVRHIPVIDEDGAFVGMLTQKIMVAKVMGIMATFGANALQRKEKLTKVEDIMVSDFISVTPEQPLSDVVKFFVDNRHGCMPVVSEQGQLVGILTSSDFVRLAAALLS</sequence>
<name>A0A9W4VNE8_PSEHA</name>
<dbReference type="InterPro" id="IPR046342">
    <property type="entry name" value="CBS_dom_sf"/>
</dbReference>
<dbReference type="PANTHER" id="PTHR43080">
    <property type="entry name" value="CBS DOMAIN-CONTAINING PROTEIN CBSX3, MITOCHONDRIAL"/>
    <property type="match status" value="1"/>
</dbReference>
<dbReference type="InterPro" id="IPR000644">
    <property type="entry name" value="CBS_dom"/>
</dbReference>
<protein>
    <submittedName>
        <fullName evidence="4">Inosine-5'-monophosphate dehydrogenase</fullName>
        <ecNumber evidence="4">1.1.1.205</ecNumber>
    </submittedName>
</protein>
<dbReference type="SMART" id="SM00116">
    <property type="entry name" value="CBS"/>
    <property type="match status" value="2"/>
</dbReference>
<dbReference type="SUPFAM" id="SSF54631">
    <property type="entry name" value="CBS-domain pair"/>
    <property type="match status" value="1"/>
</dbReference>
<proteinExistence type="predicted"/>
<evidence type="ECO:0000256" key="1">
    <source>
        <dbReference type="ARBA" id="ARBA00023122"/>
    </source>
</evidence>
<evidence type="ECO:0000313" key="4">
    <source>
        <dbReference type="EMBL" id="CAH9051803.1"/>
    </source>
</evidence>
<dbReference type="RefSeq" id="WP_033104433.1">
    <property type="nucleotide sequence ID" value="NZ_CAMAPB010000004.1"/>
</dbReference>
<accession>A0A9W4VNE8</accession>
<dbReference type="Proteomes" id="UP001152447">
    <property type="component" value="Unassembled WGS sequence"/>
</dbReference>
<organism evidence="4 5">
    <name type="scientific">Pseudoalteromonas haloplanktis</name>
    <name type="common">Alteromonas haloplanktis</name>
    <dbReference type="NCBI Taxonomy" id="228"/>
    <lineage>
        <taxon>Bacteria</taxon>
        <taxon>Pseudomonadati</taxon>
        <taxon>Pseudomonadota</taxon>
        <taxon>Gammaproteobacteria</taxon>
        <taxon>Alteromonadales</taxon>
        <taxon>Pseudoalteromonadaceae</taxon>
        <taxon>Pseudoalteromonas</taxon>
    </lineage>
</organism>
<dbReference type="EMBL" id="CAMAPB010000004">
    <property type="protein sequence ID" value="CAH9051803.1"/>
    <property type="molecule type" value="Genomic_DNA"/>
</dbReference>
<dbReference type="AlphaFoldDB" id="A0A9W4VNE8"/>
<dbReference type="PANTHER" id="PTHR43080:SF2">
    <property type="entry name" value="CBS DOMAIN-CONTAINING PROTEIN"/>
    <property type="match status" value="1"/>
</dbReference>
<gene>
    <name evidence="4" type="primary">IMPDH_1</name>
    <name evidence="4" type="ORF">PSEHALCIP103_00490</name>
</gene>
<evidence type="ECO:0000256" key="2">
    <source>
        <dbReference type="PROSITE-ProRule" id="PRU00703"/>
    </source>
</evidence>
<keyword evidence="1 2" id="KW-0129">CBS domain</keyword>
<evidence type="ECO:0000313" key="5">
    <source>
        <dbReference type="Proteomes" id="UP001152447"/>
    </source>
</evidence>
<feature type="domain" description="CBS" evidence="3">
    <location>
        <begin position="9"/>
        <end position="65"/>
    </location>
</feature>
<dbReference type="Pfam" id="PF00571">
    <property type="entry name" value="CBS"/>
    <property type="match status" value="2"/>
</dbReference>
<comment type="caution">
    <text evidence="4">The sequence shown here is derived from an EMBL/GenBank/DDBJ whole genome shotgun (WGS) entry which is preliminary data.</text>
</comment>
<dbReference type="EC" id="1.1.1.205" evidence="4"/>
<reference evidence="4" key="1">
    <citation type="submission" date="2022-07" db="EMBL/GenBank/DDBJ databases">
        <authorList>
            <person name="Criscuolo A."/>
        </authorList>
    </citation>
    <scope>NUCLEOTIDE SEQUENCE</scope>
    <source>
        <strain evidence="4">CIP103197</strain>
    </source>
</reference>
<dbReference type="GO" id="GO:0003938">
    <property type="term" value="F:IMP dehydrogenase activity"/>
    <property type="evidence" value="ECO:0007669"/>
    <property type="project" value="UniProtKB-EC"/>
</dbReference>
<keyword evidence="4" id="KW-0560">Oxidoreductase</keyword>